<dbReference type="Proteomes" id="UP000824540">
    <property type="component" value="Unassembled WGS sequence"/>
</dbReference>
<organism evidence="2 3">
    <name type="scientific">Albula glossodonta</name>
    <name type="common">roundjaw bonefish</name>
    <dbReference type="NCBI Taxonomy" id="121402"/>
    <lineage>
        <taxon>Eukaryota</taxon>
        <taxon>Metazoa</taxon>
        <taxon>Chordata</taxon>
        <taxon>Craniata</taxon>
        <taxon>Vertebrata</taxon>
        <taxon>Euteleostomi</taxon>
        <taxon>Actinopterygii</taxon>
        <taxon>Neopterygii</taxon>
        <taxon>Teleostei</taxon>
        <taxon>Albuliformes</taxon>
        <taxon>Albulidae</taxon>
        <taxon>Albula</taxon>
    </lineage>
</organism>
<gene>
    <name evidence="2" type="ORF">JZ751_002801</name>
</gene>
<reference evidence="2" key="1">
    <citation type="thesis" date="2021" institute="BYU ScholarsArchive" country="Provo, UT, USA">
        <title>Applications of and Algorithms for Genome Assembly and Genomic Analyses with an Emphasis on Marine Teleosts.</title>
        <authorList>
            <person name="Pickett B.D."/>
        </authorList>
    </citation>
    <scope>NUCLEOTIDE SEQUENCE</scope>
    <source>
        <strain evidence="2">HI-2016</strain>
    </source>
</reference>
<comment type="caution">
    <text evidence="2">The sequence shown here is derived from an EMBL/GenBank/DDBJ whole genome shotgun (WGS) entry which is preliminary data.</text>
</comment>
<sequence>MGKVQFYALWSLREVPRQFISKSNRLCYQLQLPLPLPKQLVIFSLGDWNSFSRETTISAEVWISQDLMPQKLGFLSSQSRCLIWEGAWRLDLLTETIEKAEKGVYGKVLLTVCGEVKASFTSSTPMLSRKRLASDWLSGRQEDPFPNMHHSRGNQDKTPRRTVIGTRGQLTWSSEELCSSQDSTLTSSSKKRKMRLVSVTQSDEEKPVVKLKKKCRAVCPSKRWSQTMCLSDPETAILIGGEVTGHSHCKDSFWKLEIGVEPQHLSM</sequence>
<proteinExistence type="predicted"/>
<name>A0A8T2N927_9TELE</name>
<evidence type="ECO:0000313" key="3">
    <source>
        <dbReference type="Proteomes" id="UP000824540"/>
    </source>
</evidence>
<dbReference type="OrthoDB" id="10250130at2759"/>
<accession>A0A8T2N927</accession>
<evidence type="ECO:0000313" key="2">
    <source>
        <dbReference type="EMBL" id="KAG9336454.1"/>
    </source>
</evidence>
<dbReference type="EMBL" id="JAFBMS010000102">
    <property type="protein sequence ID" value="KAG9336454.1"/>
    <property type="molecule type" value="Genomic_DNA"/>
</dbReference>
<evidence type="ECO:0000256" key="1">
    <source>
        <dbReference type="SAM" id="MobiDB-lite"/>
    </source>
</evidence>
<feature type="region of interest" description="Disordered" evidence="1">
    <location>
        <begin position="139"/>
        <end position="160"/>
    </location>
</feature>
<keyword evidence="3" id="KW-1185">Reference proteome</keyword>
<dbReference type="AlphaFoldDB" id="A0A8T2N927"/>
<protein>
    <submittedName>
        <fullName evidence="2">Uncharacterized protein</fullName>
    </submittedName>
</protein>